<protein>
    <submittedName>
        <fullName evidence="2">Type II toxin-antitoxin system RelE/ParE family toxin</fullName>
    </submittedName>
</protein>
<evidence type="ECO:0000256" key="1">
    <source>
        <dbReference type="ARBA" id="ARBA00022649"/>
    </source>
</evidence>
<dbReference type="Gene3D" id="3.30.2310.20">
    <property type="entry name" value="RelE-like"/>
    <property type="match status" value="1"/>
</dbReference>
<accession>A0ABV4AWE3</accession>
<keyword evidence="3" id="KW-1185">Reference proteome</keyword>
<dbReference type="Proteomes" id="UP001562178">
    <property type="component" value="Unassembled WGS sequence"/>
</dbReference>
<reference evidence="2 3" key="1">
    <citation type="journal article" date="2016" name="Int. J. Syst. Evol. Microbiol.">
        <title>Description of Comamonas sediminis sp. nov., isolated from lagoon sediments.</title>
        <authorList>
            <person name="Subhash Y."/>
            <person name="Bang J.J."/>
            <person name="You T.H."/>
            <person name="Lee S.S."/>
        </authorList>
    </citation>
    <scope>NUCLEOTIDE SEQUENCE [LARGE SCALE GENOMIC DNA]</scope>
    <source>
        <strain evidence="2 3">JCM 31169</strain>
    </source>
</reference>
<dbReference type="InterPro" id="IPR035093">
    <property type="entry name" value="RelE/ParE_toxin_dom_sf"/>
</dbReference>
<gene>
    <name evidence="2" type="ORF">AB7A72_01095</name>
</gene>
<name>A0ABV4AWE3_9BURK</name>
<comment type="caution">
    <text evidence="2">The sequence shown here is derived from an EMBL/GenBank/DDBJ whole genome shotgun (WGS) entry which is preliminary data.</text>
</comment>
<evidence type="ECO:0000313" key="3">
    <source>
        <dbReference type="Proteomes" id="UP001562178"/>
    </source>
</evidence>
<keyword evidence="1" id="KW-1277">Toxin-antitoxin system</keyword>
<dbReference type="Pfam" id="PF05016">
    <property type="entry name" value="ParE_toxin"/>
    <property type="match status" value="1"/>
</dbReference>
<evidence type="ECO:0000313" key="2">
    <source>
        <dbReference type="EMBL" id="MEY2249587.1"/>
    </source>
</evidence>
<proteinExistence type="predicted"/>
<dbReference type="InterPro" id="IPR007712">
    <property type="entry name" value="RelE/ParE_toxin"/>
</dbReference>
<organism evidence="2 3">
    <name type="scientific">Comamonas sediminis</name>
    <dbReference type="NCBI Taxonomy" id="1783360"/>
    <lineage>
        <taxon>Bacteria</taxon>
        <taxon>Pseudomonadati</taxon>
        <taxon>Pseudomonadota</taxon>
        <taxon>Betaproteobacteria</taxon>
        <taxon>Burkholderiales</taxon>
        <taxon>Comamonadaceae</taxon>
        <taxon>Comamonas</taxon>
    </lineage>
</organism>
<dbReference type="EMBL" id="JBGBDC010000001">
    <property type="protein sequence ID" value="MEY2249587.1"/>
    <property type="molecule type" value="Genomic_DNA"/>
</dbReference>
<dbReference type="RefSeq" id="WP_369458759.1">
    <property type="nucleotide sequence ID" value="NZ_JBGBDC010000001.1"/>
</dbReference>
<sequence length="106" mass="11786">MSQYQVIFSPEAAEDLERLFDHILERELASATGDLDTPARALDAIRRSCRFLEHSPFSCRKAGSSAFLRELVIAFGGAGYVALFEIHDATTVIIGAIRHQLESDYL</sequence>